<protein>
    <submittedName>
        <fullName evidence="1">Uncharacterized protein</fullName>
    </submittedName>
</protein>
<dbReference type="Proteomes" id="UP001163324">
    <property type="component" value="Chromosome 1"/>
</dbReference>
<organism evidence="1 2">
    <name type="scientific">Trichothecium roseum</name>
    <dbReference type="NCBI Taxonomy" id="47278"/>
    <lineage>
        <taxon>Eukaryota</taxon>
        <taxon>Fungi</taxon>
        <taxon>Dikarya</taxon>
        <taxon>Ascomycota</taxon>
        <taxon>Pezizomycotina</taxon>
        <taxon>Sordariomycetes</taxon>
        <taxon>Hypocreomycetidae</taxon>
        <taxon>Hypocreales</taxon>
        <taxon>Hypocreales incertae sedis</taxon>
        <taxon>Trichothecium</taxon>
    </lineage>
</organism>
<proteinExistence type="predicted"/>
<comment type="caution">
    <text evidence="1">The sequence shown here is derived from an EMBL/GenBank/DDBJ whole genome shotgun (WGS) entry which is preliminary data.</text>
</comment>
<dbReference type="EMBL" id="CM047940">
    <property type="protein sequence ID" value="KAI9904570.1"/>
    <property type="molecule type" value="Genomic_DNA"/>
</dbReference>
<name>A0ACC0VDS0_9HYPO</name>
<accession>A0ACC0VDS0</accession>
<sequence>MTFKAQVLYPNEADTTFDMDYYIQTHMPLVEKSWKPYGLEKWEVVKYHDFSAGAGEQAKATYAVAAFLTWKDKESASKAFGGPEASGVFGDIPNFCNKQPLLVAGDLVSSN</sequence>
<evidence type="ECO:0000313" key="1">
    <source>
        <dbReference type="EMBL" id="KAI9904570.1"/>
    </source>
</evidence>
<gene>
    <name evidence="1" type="ORF">N3K66_001099</name>
</gene>
<evidence type="ECO:0000313" key="2">
    <source>
        <dbReference type="Proteomes" id="UP001163324"/>
    </source>
</evidence>
<keyword evidence="2" id="KW-1185">Reference proteome</keyword>
<reference evidence="1" key="1">
    <citation type="submission" date="2022-10" db="EMBL/GenBank/DDBJ databases">
        <title>Complete Genome of Trichothecium roseum strain YXFP-22015, a Plant Pathogen Isolated from Citrus.</title>
        <authorList>
            <person name="Wang Y."/>
            <person name="Zhu L."/>
        </authorList>
    </citation>
    <scope>NUCLEOTIDE SEQUENCE</scope>
    <source>
        <strain evidence="1">YXFP-22015</strain>
    </source>
</reference>